<feature type="transmembrane region" description="Helical" evidence="11">
    <location>
        <begin position="188"/>
        <end position="213"/>
    </location>
</feature>
<dbReference type="InterPro" id="IPR023395">
    <property type="entry name" value="MCP_dom_sf"/>
</dbReference>
<dbReference type="PROSITE" id="PS50920">
    <property type="entry name" value="SOLCAR"/>
    <property type="match status" value="1"/>
</dbReference>
<dbReference type="EMBL" id="CP034456">
    <property type="protein sequence ID" value="QBM86197.1"/>
    <property type="molecule type" value="Genomic_DNA"/>
</dbReference>
<evidence type="ECO:0000256" key="8">
    <source>
        <dbReference type="ARBA" id="ARBA00023136"/>
    </source>
</evidence>
<keyword evidence="6 11" id="KW-1133">Transmembrane helix</keyword>
<keyword evidence="13" id="KW-1185">Reference proteome</keyword>
<organism evidence="12 13">
    <name type="scientific">Metschnikowia aff. pulcherrima</name>
    <dbReference type="NCBI Taxonomy" id="2163413"/>
    <lineage>
        <taxon>Eukaryota</taxon>
        <taxon>Fungi</taxon>
        <taxon>Dikarya</taxon>
        <taxon>Ascomycota</taxon>
        <taxon>Saccharomycotina</taxon>
        <taxon>Pichiomycetes</taxon>
        <taxon>Metschnikowiaceae</taxon>
        <taxon>Metschnikowia</taxon>
    </lineage>
</organism>
<comment type="subcellular location">
    <subcellularLocation>
        <location evidence="1">Mitochondrion membrane</location>
        <topology evidence="1">Multi-pass membrane protein</topology>
    </subcellularLocation>
</comment>
<evidence type="ECO:0000256" key="4">
    <source>
        <dbReference type="ARBA" id="ARBA00022692"/>
    </source>
</evidence>
<keyword evidence="3 10" id="KW-0813">Transport</keyword>
<dbReference type="AlphaFoldDB" id="A0A4P6XFT0"/>
<dbReference type="InterPro" id="IPR050567">
    <property type="entry name" value="Mitochondrial_Carrier"/>
</dbReference>
<dbReference type="InterPro" id="IPR018108">
    <property type="entry name" value="MCP_transmembrane"/>
</dbReference>
<protein>
    <submittedName>
        <fullName evidence="12">Multisubunit Na+/H+ antiporter, MnhB subunit</fullName>
    </submittedName>
</protein>
<feature type="repeat" description="Solcar" evidence="9">
    <location>
        <begin position="134"/>
        <end position="221"/>
    </location>
</feature>
<reference evidence="13" key="1">
    <citation type="submission" date="2019-03" db="EMBL/GenBank/DDBJ databases">
        <title>Snf2 controls pulcherriminic acid biosynthesis and connects pigmentation and antifungal activity of the yeast Metschnikowia pulcherrima.</title>
        <authorList>
            <person name="Gore-Lloyd D."/>
            <person name="Sumann I."/>
            <person name="Brachmann A.O."/>
            <person name="Schneeberger K."/>
            <person name="Ortiz-Merino R.A."/>
            <person name="Moreno-Beltran M."/>
            <person name="Schlaefli M."/>
            <person name="Kirner P."/>
            <person name="Santos Kron A."/>
            <person name="Wolfe K.H."/>
            <person name="Piel J."/>
            <person name="Ahrens C.H."/>
            <person name="Henk D."/>
            <person name="Freimoser F.M."/>
        </authorList>
    </citation>
    <scope>NUCLEOTIDE SEQUENCE [LARGE SCALE GENOMIC DNA]</scope>
    <source>
        <strain evidence="13">APC 1.2</strain>
    </source>
</reference>
<dbReference type="PANTHER" id="PTHR45624">
    <property type="entry name" value="MITOCHONDRIAL BASIC AMINO ACIDS TRANSPORTER-RELATED"/>
    <property type="match status" value="1"/>
</dbReference>
<gene>
    <name evidence="12" type="primary">MPUL0A08330</name>
    <name evidence="12" type="ORF">METSCH_A08330</name>
</gene>
<evidence type="ECO:0000256" key="1">
    <source>
        <dbReference type="ARBA" id="ARBA00004225"/>
    </source>
</evidence>
<feature type="transmembrane region" description="Helical" evidence="11">
    <location>
        <begin position="274"/>
        <end position="293"/>
    </location>
</feature>
<dbReference type="Proteomes" id="UP000292447">
    <property type="component" value="Chromosome I"/>
</dbReference>
<evidence type="ECO:0000256" key="3">
    <source>
        <dbReference type="ARBA" id="ARBA00022448"/>
    </source>
</evidence>
<dbReference type="GO" id="GO:0031966">
    <property type="term" value="C:mitochondrial membrane"/>
    <property type="evidence" value="ECO:0007669"/>
    <property type="project" value="UniProtKB-SubCell"/>
</dbReference>
<evidence type="ECO:0000256" key="9">
    <source>
        <dbReference type="PROSITE-ProRule" id="PRU00282"/>
    </source>
</evidence>
<dbReference type="GO" id="GO:0022857">
    <property type="term" value="F:transmembrane transporter activity"/>
    <property type="evidence" value="ECO:0007669"/>
    <property type="project" value="TreeGrafter"/>
</dbReference>
<keyword evidence="4 9" id="KW-0812">Transmembrane</keyword>
<keyword evidence="7" id="KW-0496">Mitochondrion</keyword>
<proteinExistence type="inferred from homology"/>
<evidence type="ECO:0000256" key="7">
    <source>
        <dbReference type="ARBA" id="ARBA00023128"/>
    </source>
</evidence>
<evidence type="ECO:0000256" key="2">
    <source>
        <dbReference type="ARBA" id="ARBA00006375"/>
    </source>
</evidence>
<comment type="similarity">
    <text evidence="2 10">Belongs to the mitochondrial carrier (TC 2.A.29) family.</text>
</comment>
<dbReference type="PANTHER" id="PTHR45624:SF26">
    <property type="entry name" value="CARRIER PROTEIN, PUTATIVE (AFU_ORTHOLOGUE AFUA_1G07710)-RELATED"/>
    <property type="match status" value="1"/>
</dbReference>
<name>A0A4P6XFT0_9ASCO</name>
<keyword evidence="5" id="KW-0677">Repeat</keyword>
<dbReference type="STRING" id="2163413.A0A4P6XFT0"/>
<evidence type="ECO:0000256" key="6">
    <source>
        <dbReference type="ARBA" id="ARBA00022989"/>
    </source>
</evidence>
<sequence>MSATSLRNDSEKASYQSVSLSTAGMRALIYQLQTLYLRTPIKLFRPSRFDYMIYVREQANKHTDILSKPYKFRTHSSVAMLVSVLKREGWRFIPDNILPPLIANLATGVILYGTYLGTLDVFNRHRGPKANFEYSPIDTWRAGFIAGAVQSLAAAPLDAIYSRLTTAEMISGKHENLWRYGAHKLKEIGLVGVFAGYAFSLVKESFGFAFYFLTFELIKTRGYNLTYRVISAYRNFKLAVSEKISFFGTNDQKVNSDIIKKERLRLTKLLKSTFVLLAGASAAFTLLAVQYPLTKVQRIHFHRLEALDIYNSSVHPLKKRPFIKVYWNSYLDTFQQVMKNKQTYRMTWFQLAYKGFARNALTTIPATSVGLLIFEIMRTRLADELDDGPLE</sequence>
<dbReference type="Gene3D" id="1.50.40.10">
    <property type="entry name" value="Mitochondrial carrier domain"/>
    <property type="match status" value="1"/>
</dbReference>
<dbReference type="Pfam" id="PF00153">
    <property type="entry name" value="Mito_carr"/>
    <property type="match status" value="1"/>
</dbReference>
<evidence type="ECO:0000256" key="11">
    <source>
        <dbReference type="SAM" id="Phobius"/>
    </source>
</evidence>
<accession>A0A4P6XFT0</accession>
<evidence type="ECO:0000313" key="12">
    <source>
        <dbReference type="EMBL" id="QBM86197.1"/>
    </source>
</evidence>
<dbReference type="SUPFAM" id="SSF103506">
    <property type="entry name" value="Mitochondrial carrier"/>
    <property type="match status" value="1"/>
</dbReference>
<evidence type="ECO:0000256" key="5">
    <source>
        <dbReference type="ARBA" id="ARBA00022737"/>
    </source>
</evidence>
<evidence type="ECO:0000256" key="10">
    <source>
        <dbReference type="RuleBase" id="RU000488"/>
    </source>
</evidence>
<evidence type="ECO:0000313" key="13">
    <source>
        <dbReference type="Proteomes" id="UP000292447"/>
    </source>
</evidence>
<keyword evidence="8 9" id="KW-0472">Membrane</keyword>